<feature type="chain" id="PRO_5043743015" description="feruloyl esterase" evidence="10">
    <location>
        <begin position="27"/>
        <end position="285"/>
    </location>
</feature>
<dbReference type="SUPFAM" id="SSF53474">
    <property type="entry name" value="alpha/beta-Hydrolases"/>
    <property type="match status" value="1"/>
</dbReference>
<dbReference type="InterPro" id="IPR029058">
    <property type="entry name" value="AB_hydrolase_fold"/>
</dbReference>
<evidence type="ECO:0000256" key="10">
    <source>
        <dbReference type="SAM" id="SignalP"/>
    </source>
</evidence>
<evidence type="ECO:0000256" key="5">
    <source>
        <dbReference type="ARBA" id="ARBA00022729"/>
    </source>
</evidence>
<dbReference type="Proteomes" id="UP001321760">
    <property type="component" value="Unassembled WGS sequence"/>
</dbReference>
<keyword evidence="3" id="KW-0964">Secreted</keyword>
<dbReference type="GO" id="GO:0005576">
    <property type="term" value="C:extracellular region"/>
    <property type="evidence" value="ECO:0007669"/>
    <property type="project" value="UniProtKB-SubCell"/>
</dbReference>
<dbReference type="Gene3D" id="3.40.50.1820">
    <property type="entry name" value="alpha/beta hydrolase"/>
    <property type="match status" value="1"/>
</dbReference>
<proteinExistence type="predicted"/>
<sequence length="285" mass="30853">MASASRPLSWVFTLLSLLLLTPLIAADTAGCGKAPTITSGTRTLTVNNKSRRFIVRLPNNYDRTKPHRLIFGVHWRDADFQAVDGGSAPYYGLRNLATGNYSTIFVSPDGLNKGWANSGGEDILFFDAIIKQLSDDLCINEKLIFSLGFSYGGAMSYSLACSRPKVFRAVAVLSGAQLSGCSGGTDPVAFYLQHGVRDSVLNVQMGKQLRDNMLRRNGCASKNAPDVARNSRSKAKTEYSCTAGYPVTYISFDGDHTALPNDSGGDGGANSWSIREVDTFFKQFS</sequence>
<dbReference type="GO" id="GO:0030600">
    <property type="term" value="F:feruloyl esterase activity"/>
    <property type="evidence" value="ECO:0007669"/>
    <property type="project" value="UniProtKB-EC"/>
</dbReference>
<comment type="caution">
    <text evidence="12">The sequence shown here is derived from an EMBL/GenBank/DDBJ whole genome shotgun (WGS) entry which is preliminary data.</text>
</comment>
<gene>
    <name evidence="12" type="ORF">QBC34DRAFT_467973</name>
</gene>
<evidence type="ECO:0000256" key="1">
    <source>
        <dbReference type="ARBA" id="ARBA00004613"/>
    </source>
</evidence>
<keyword evidence="4" id="KW-0858">Xylan degradation</keyword>
<dbReference type="PANTHER" id="PTHR38050">
    <property type="match status" value="1"/>
</dbReference>
<dbReference type="AlphaFoldDB" id="A0AAV9H164"/>
<evidence type="ECO:0000256" key="8">
    <source>
        <dbReference type="ARBA" id="ARBA00023326"/>
    </source>
</evidence>
<keyword evidence="5 10" id="KW-0732">Signal</keyword>
<protein>
    <recommendedName>
        <fullName evidence="2">feruloyl esterase</fullName>
        <ecNumber evidence="2">3.1.1.73</ecNumber>
    </recommendedName>
</protein>
<evidence type="ECO:0000313" key="12">
    <source>
        <dbReference type="EMBL" id="KAK4454538.1"/>
    </source>
</evidence>
<dbReference type="EMBL" id="MU865916">
    <property type="protein sequence ID" value="KAK4454538.1"/>
    <property type="molecule type" value="Genomic_DNA"/>
</dbReference>
<dbReference type="EC" id="3.1.1.73" evidence="2"/>
<comment type="subcellular location">
    <subcellularLocation>
        <location evidence="1">Secreted</location>
    </subcellularLocation>
</comment>
<evidence type="ECO:0000256" key="2">
    <source>
        <dbReference type="ARBA" id="ARBA00013091"/>
    </source>
</evidence>
<dbReference type="PANTHER" id="PTHR38050:SF3">
    <property type="entry name" value="FERULOYL ESTERASE D"/>
    <property type="match status" value="1"/>
</dbReference>
<organism evidence="12 13">
    <name type="scientific">Podospora aff. communis PSN243</name>
    <dbReference type="NCBI Taxonomy" id="3040156"/>
    <lineage>
        <taxon>Eukaryota</taxon>
        <taxon>Fungi</taxon>
        <taxon>Dikarya</taxon>
        <taxon>Ascomycota</taxon>
        <taxon>Pezizomycotina</taxon>
        <taxon>Sordariomycetes</taxon>
        <taxon>Sordariomycetidae</taxon>
        <taxon>Sordariales</taxon>
        <taxon>Podosporaceae</taxon>
        <taxon>Podospora</taxon>
    </lineage>
</organism>
<evidence type="ECO:0000313" key="13">
    <source>
        <dbReference type="Proteomes" id="UP001321760"/>
    </source>
</evidence>
<keyword evidence="8" id="KW-0624">Polysaccharide degradation</keyword>
<reference evidence="12" key="1">
    <citation type="journal article" date="2023" name="Mol. Phylogenet. Evol.">
        <title>Genome-scale phylogeny and comparative genomics of the fungal order Sordariales.</title>
        <authorList>
            <person name="Hensen N."/>
            <person name="Bonometti L."/>
            <person name="Westerberg I."/>
            <person name="Brannstrom I.O."/>
            <person name="Guillou S."/>
            <person name="Cros-Aarteil S."/>
            <person name="Calhoun S."/>
            <person name="Haridas S."/>
            <person name="Kuo A."/>
            <person name="Mondo S."/>
            <person name="Pangilinan J."/>
            <person name="Riley R."/>
            <person name="LaButti K."/>
            <person name="Andreopoulos B."/>
            <person name="Lipzen A."/>
            <person name="Chen C."/>
            <person name="Yan M."/>
            <person name="Daum C."/>
            <person name="Ng V."/>
            <person name="Clum A."/>
            <person name="Steindorff A."/>
            <person name="Ohm R.A."/>
            <person name="Martin F."/>
            <person name="Silar P."/>
            <person name="Natvig D.O."/>
            <person name="Lalanne C."/>
            <person name="Gautier V."/>
            <person name="Ament-Velasquez S.L."/>
            <person name="Kruys A."/>
            <person name="Hutchinson M.I."/>
            <person name="Powell A.J."/>
            <person name="Barry K."/>
            <person name="Miller A.N."/>
            <person name="Grigoriev I.V."/>
            <person name="Debuchy R."/>
            <person name="Gladieux P."/>
            <person name="Hiltunen Thoren M."/>
            <person name="Johannesson H."/>
        </authorList>
    </citation>
    <scope>NUCLEOTIDE SEQUENCE</scope>
    <source>
        <strain evidence="12">PSN243</strain>
    </source>
</reference>
<feature type="domain" description="Phospholipase/carboxylesterase/thioesterase" evidence="11">
    <location>
        <begin position="127"/>
        <end position="218"/>
    </location>
</feature>
<keyword evidence="6" id="KW-0378">Hydrolase</keyword>
<dbReference type="InterPro" id="IPR043595">
    <property type="entry name" value="FaeB/C/D"/>
</dbReference>
<evidence type="ECO:0000256" key="7">
    <source>
        <dbReference type="ARBA" id="ARBA00023277"/>
    </source>
</evidence>
<name>A0AAV9H164_9PEZI</name>
<evidence type="ECO:0000256" key="9">
    <source>
        <dbReference type="ARBA" id="ARBA00034075"/>
    </source>
</evidence>
<evidence type="ECO:0000256" key="4">
    <source>
        <dbReference type="ARBA" id="ARBA00022651"/>
    </source>
</evidence>
<evidence type="ECO:0000259" key="11">
    <source>
        <dbReference type="Pfam" id="PF02230"/>
    </source>
</evidence>
<evidence type="ECO:0000256" key="6">
    <source>
        <dbReference type="ARBA" id="ARBA00022801"/>
    </source>
</evidence>
<dbReference type="Pfam" id="PF02230">
    <property type="entry name" value="Abhydrolase_2"/>
    <property type="match status" value="1"/>
</dbReference>
<comment type="catalytic activity">
    <reaction evidence="9">
        <text>feruloyl-polysaccharide + H2O = ferulate + polysaccharide.</text>
        <dbReference type="EC" id="3.1.1.73"/>
    </reaction>
</comment>
<evidence type="ECO:0000256" key="3">
    <source>
        <dbReference type="ARBA" id="ARBA00022525"/>
    </source>
</evidence>
<reference evidence="12" key="2">
    <citation type="submission" date="2023-05" db="EMBL/GenBank/DDBJ databases">
        <authorList>
            <consortium name="Lawrence Berkeley National Laboratory"/>
            <person name="Steindorff A."/>
            <person name="Hensen N."/>
            <person name="Bonometti L."/>
            <person name="Westerberg I."/>
            <person name="Brannstrom I.O."/>
            <person name="Guillou S."/>
            <person name="Cros-Aarteil S."/>
            <person name="Calhoun S."/>
            <person name="Haridas S."/>
            <person name="Kuo A."/>
            <person name="Mondo S."/>
            <person name="Pangilinan J."/>
            <person name="Riley R."/>
            <person name="Labutti K."/>
            <person name="Andreopoulos B."/>
            <person name="Lipzen A."/>
            <person name="Chen C."/>
            <person name="Yanf M."/>
            <person name="Daum C."/>
            <person name="Ng V."/>
            <person name="Clum A."/>
            <person name="Ohm R."/>
            <person name="Martin F."/>
            <person name="Silar P."/>
            <person name="Natvig D."/>
            <person name="Lalanne C."/>
            <person name="Gautier V."/>
            <person name="Ament-Velasquez S.L."/>
            <person name="Kruys A."/>
            <person name="Hutchinson M.I."/>
            <person name="Powell A.J."/>
            <person name="Barry K."/>
            <person name="Miller A.N."/>
            <person name="Grigoriev I.V."/>
            <person name="Debuchy R."/>
            <person name="Gladieux P."/>
            <person name="Thoren M.H."/>
            <person name="Johannesson H."/>
        </authorList>
    </citation>
    <scope>NUCLEOTIDE SEQUENCE</scope>
    <source>
        <strain evidence="12">PSN243</strain>
    </source>
</reference>
<feature type="signal peptide" evidence="10">
    <location>
        <begin position="1"/>
        <end position="26"/>
    </location>
</feature>
<keyword evidence="13" id="KW-1185">Reference proteome</keyword>
<dbReference type="GO" id="GO:0045493">
    <property type="term" value="P:xylan catabolic process"/>
    <property type="evidence" value="ECO:0007669"/>
    <property type="project" value="UniProtKB-KW"/>
</dbReference>
<accession>A0AAV9H164</accession>
<dbReference type="InterPro" id="IPR003140">
    <property type="entry name" value="PLipase/COase/thioEstase"/>
</dbReference>
<keyword evidence="7" id="KW-0119">Carbohydrate metabolism</keyword>